<keyword evidence="4" id="KW-1185">Reference proteome</keyword>
<accession>A0A834X2N7</accession>
<protein>
    <submittedName>
        <fullName evidence="3">Serine/threonine-protein phosphatase 6 regulatory ankyrin repeat subunit A</fullName>
    </submittedName>
</protein>
<dbReference type="InterPro" id="IPR036770">
    <property type="entry name" value="Ankyrin_rpt-contain_sf"/>
</dbReference>
<dbReference type="OrthoDB" id="1419803at2759"/>
<dbReference type="Proteomes" id="UP000634136">
    <property type="component" value="Unassembled WGS sequence"/>
</dbReference>
<dbReference type="SUPFAM" id="SSF48403">
    <property type="entry name" value="Ankyrin repeat"/>
    <property type="match status" value="1"/>
</dbReference>
<evidence type="ECO:0000313" key="3">
    <source>
        <dbReference type="EMBL" id="KAF7837108.1"/>
    </source>
</evidence>
<dbReference type="InterPro" id="IPR002110">
    <property type="entry name" value="Ankyrin_rpt"/>
</dbReference>
<sequence>MKGQWRKILEAYKNNPEALESKITKSEDTVIHIAIYVGQTHFVTSLLDNIKKEGNTPLHLAAELGNVEICTSIARLDANLISCRNSDGETPFFLAAHHGKKDAFFCLYAYLNNKQDHSLCRRRNGDTILHSTIFGECFG</sequence>
<evidence type="ECO:0000256" key="1">
    <source>
        <dbReference type="ARBA" id="ARBA00004413"/>
    </source>
</evidence>
<dbReference type="GO" id="GO:0005886">
    <property type="term" value="C:plasma membrane"/>
    <property type="evidence" value="ECO:0007669"/>
    <property type="project" value="UniProtKB-SubCell"/>
</dbReference>
<reference evidence="3" key="1">
    <citation type="submission" date="2020-09" db="EMBL/GenBank/DDBJ databases">
        <title>Genome-Enabled Discovery of Anthraquinone Biosynthesis in Senna tora.</title>
        <authorList>
            <person name="Kang S.-H."/>
            <person name="Pandey R.P."/>
            <person name="Lee C.-M."/>
            <person name="Sim J.-S."/>
            <person name="Jeong J.-T."/>
            <person name="Choi B.-S."/>
            <person name="Jung M."/>
            <person name="Ginzburg D."/>
            <person name="Zhao K."/>
            <person name="Won S.Y."/>
            <person name="Oh T.-J."/>
            <person name="Yu Y."/>
            <person name="Kim N.-H."/>
            <person name="Lee O.R."/>
            <person name="Lee T.-H."/>
            <person name="Bashyal P."/>
            <person name="Kim T.-S."/>
            <person name="Lee W.-H."/>
            <person name="Kawkins C."/>
            <person name="Kim C.-K."/>
            <person name="Kim J.S."/>
            <person name="Ahn B.O."/>
            <person name="Rhee S.Y."/>
            <person name="Sohng J.K."/>
        </authorList>
    </citation>
    <scope>NUCLEOTIDE SEQUENCE</scope>
    <source>
        <tissue evidence="3">Leaf</tissue>
    </source>
</reference>
<proteinExistence type="predicted"/>
<dbReference type="PANTHER" id="PTHR24121">
    <property type="entry name" value="NO MECHANORECEPTOR POTENTIAL C, ISOFORM D-RELATED"/>
    <property type="match status" value="1"/>
</dbReference>
<comment type="caution">
    <text evidence="3">The sequence shown here is derived from an EMBL/GenBank/DDBJ whole genome shotgun (WGS) entry which is preliminary data.</text>
</comment>
<organism evidence="3 4">
    <name type="scientific">Senna tora</name>
    <dbReference type="NCBI Taxonomy" id="362788"/>
    <lineage>
        <taxon>Eukaryota</taxon>
        <taxon>Viridiplantae</taxon>
        <taxon>Streptophyta</taxon>
        <taxon>Embryophyta</taxon>
        <taxon>Tracheophyta</taxon>
        <taxon>Spermatophyta</taxon>
        <taxon>Magnoliopsida</taxon>
        <taxon>eudicotyledons</taxon>
        <taxon>Gunneridae</taxon>
        <taxon>Pentapetalae</taxon>
        <taxon>rosids</taxon>
        <taxon>fabids</taxon>
        <taxon>Fabales</taxon>
        <taxon>Fabaceae</taxon>
        <taxon>Caesalpinioideae</taxon>
        <taxon>Cassia clade</taxon>
        <taxon>Senna</taxon>
    </lineage>
</organism>
<dbReference type="SMART" id="SM00248">
    <property type="entry name" value="ANK"/>
    <property type="match status" value="2"/>
</dbReference>
<evidence type="ECO:0000313" key="4">
    <source>
        <dbReference type="Proteomes" id="UP000634136"/>
    </source>
</evidence>
<dbReference type="PROSITE" id="PS50297">
    <property type="entry name" value="ANK_REP_REGION"/>
    <property type="match status" value="1"/>
</dbReference>
<dbReference type="PROSITE" id="PS50088">
    <property type="entry name" value="ANK_REPEAT"/>
    <property type="match status" value="1"/>
</dbReference>
<feature type="repeat" description="ANK" evidence="2">
    <location>
        <begin position="53"/>
        <end position="85"/>
    </location>
</feature>
<keyword evidence="2" id="KW-0040">ANK repeat</keyword>
<gene>
    <name evidence="3" type="ORF">G2W53_005590</name>
</gene>
<dbReference type="EMBL" id="JAAIUW010000003">
    <property type="protein sequence ID" value="KAF7837108.1"/>
    <property type="molecule type" value="Genomic_DNA"/>
</dbReference>
<evidence type="ECO:0000256" key="2">
    <source>
        <dbReference type="PROSITE-ProRule" id="PRU00023"/>
    </source>
</evidence>
<dbReference type="PANTHER" id="PTHR24121:SF15">
    <property type="entry name" value="ANKYRIN REPEAT PROTEIN"/>
    <property type="match status" value="1"/>
</dbReference>
<comment type="subcellular location">
    <subcellularLocation>
        <location evidence="1">Cell membrane</location>
        <topology evidence="1">Peripheral membrane protein</topology>
        <orientation evidence="1">Cytoplasmic side</orientation>
    </subcellularLocation>
</comment>
<dbReference type="Gene3D" id="1.25.40.20">
    <property type="entry name" value="Ankyrin repeat-containing domain"/>
    <property type="match status" value="1"/>
</dbReference>
<dbReference type="Pfam" id="PF12796">
    <property type="entry name" value="Ank_2"/>
    <property type="match status" value="1"/>
</dbReference>
<dbReference type="AlphaFoldDB" id="A0A834X2N7"/>
<name>A0A834X2N7_9FABA</name>